<keyword evidence="4 12" id="KW-0285">Flavoprotein</keyword>
<dbReference type="InterPro" id="IPR004652">
    <property type="entry name" value="DusB-like"/>
</dbReference>
<feature type="binding site" evidence="14">
    <location>
        <position position="186"/>
    </location>
    <ligand>
        <name>FMN</name>
        <dbReference type="ChEBI" id="CHEBI:58210"/>
    </ligand>
</feature>
<keyword evidence="17" id="KW-1185">Reference proteome</keyword>
<keyword evidence="8" id="KW-0694">RNA-binding</keyword>
<dbReference type="InterPro" id="IPR018517">
    <property type="entry name" value="tRNA_hU_synthase_CS"/>
</dbReference>
<comment type="catalytic activity">
    <reaction evidence="10">
        <text>a 5,6-dihydrouridine in tRNA + NADP(+) = a uridine in tRNA + NADPH + H(+)</text>
        <dbReference type="Rhea" id="RHEA:23624"/>
        <dbReference type="Rhea" id="RHEA-COMP:13339"/>
        <dbReference type="Rhea" id="RHEA-COMP:13887"/>
        <dbReference type="ChEBI" id="CHEBI:15378"/>
        <dbReference type="ChEBI" id="CHEBI:57783"/>
        <dbReference type="ChEBI" id="CHEBI:58349"/>
        <dbReference type="ChEBI" id="CHEBI:65315"/>
        <dbReference type="ChEBI" id="CHEBI:74443"/>
    </reaction>
</comment>
<dbReference type="InterPro" id="IPR035587">
    <property type="entry name" value="DUS-like_FMN-bd"/>
</dbReference>
<comment type="catalytic activity">
    <reaction evidence="11">
        <text>a 5,6-dihydrouridine in tRNA + NAD(+) = a uridine in tRNA + NADH + H(+)</text>
        <dbReference type="Rhea" id="RHEA:54452"/>
        <dbReference type="Rhea" id="RHEA-COMP:13339"/>
        <dbReference type="Rhea" id="RHEA-COMP:13887"/>
        <dbReference type="ChEBI" id="CHEBI:15378"/>
        <dbReference type="ChEBI" id="CHEBI:57540"/>
        <dbReference type="ChEBI" id="CHEBI:57945"/>
        <dbReference type="ChEBI" id="CHEBI:65315"/>
        <dbReference type="ChEBI" id="CHEBI:74443"/>
    </reaction>
</comment>
<feature type="binding site" evidence="14">
    <location>
        <begin position="241"/>
        <end position="242"/>
    </location>
    <ligand>
        <name>FMN</name>
        <dbReference type="ChEBI" id="CHEBI:58210"/>
    </ligand>
</feature>
<evidence type="ECO:0000256" key="2">
    <source>
        <dbReference type="ARBA" id="ARBA00002790"/>
    </source>
</evidence>
<dbReference type="OrthoDB" id="9764501at2"/>
<dbReference type="Pfam" id="PF01207">
    <property type="entry name" value="Dus"/>
    <property type="match status" value="1"/>
</dbReference>
<dbReference type="Proteomes" id="UP000001399">
    <property type="component" value="Chromosome"/>
</dbReference>
<dbReference type="RefSeq" id="WP_013418394.1">
    <property type="nucleotide sequence ID" value="NC_014664.1"/>
</dbReference>
<evidence type="ECO:0000256" key="9">
    <source>
        <dbReference type="ARBA" id="ARBA00023002"/>
    </source>
</evidence>
<dbReference type="CDD" id="cd02801">
    <property type="entry name" value="DUS_like_FMN"/>
    <property type="match status" value="1"/>
</dbReference>
<comment type="cofactor">
    <cofactor evidence="1 12 14">
        <name>FMN</name>
        <dbReference type="ChEBI" id="CHEBI:58210"/>
    </cofactor>
</comment>
<dbReference type="GO" id="GO:0000049">
    <property type="term" value="F:tRNA binding"/>
    <property type="evidence" value="ECO:0007669"/>
    <property type="project" value="UniProtKB-KW"/>
</dbReference>
<dbReference type="PIRSF" id="PIRSF006621">
    <property type="entry name" value="Dus"/>
    <property type="match status" value="1"/>
</dbReference>
<dbReference type="eggNOG" id="COG0042">
    <property type="taxonomic scope" value="Bacteria"/>
</dbReference>
<dbReference type="Gene3D" id="1.10.1200.80">
    <property type="entry name" value="Putative flavin oxidoreducatase, domain 2"/>
    <property type="match status" value="1"/>
</dbReference>
<evidence type="ECO:0000256" key="8">
    <source>
        <dbReference type="ARBA" id="ARBA00022884"/>
    </source>
</evidence>
<feature type="active site" description="Proton donor" evidence="13">
    <location>
        <position position="117"/>
    </location>
</feature>
<sequence length="338" mass="36734">MLNETAHFKDGTARVRPVRIGALTLENPVILAPMSGVTDRPFRRIVRKFGADLVVTEMLASKSVIRQQRKTLRMSERETDGGLLAVQLAGRDPTIMADAARLAEDRGADIIDLNFGCPVKKVVKDMVGSALMRDEVHAAKIFEAVVNAVTVPVTLKMRMGWSPDELNAPRLARIAEGCGIAMVTVHGRTRCQFYGGDADWGFVRRVKEAVSIPVIVNGDIVTPADAVRALAASGADGVMIGRGAYGRPWIIAQVAAALRGETVSDEPSLRVRLDTMAEHFEAMLDYYGERAGVPIARKHFGWYSAGLPGATAFRDAVNVAEAAADVRRQMRAFREPLL</sequence>
<dbReference type="STRING" id="648757.Rvan_0714"/>
<organism evidence="16 17">
    <name type="scientific">Rhodomicrobium vannielii (strain ATCC 17100 / DSM 162 / LMG 4299 / NCIMB 10020 / ATH 3.1.1)</name>
    <dbReference type="NCBI Taxonomy" id="648757"/>
    <lineage>
        <taxon>Bacteria</taxon>
        <taxon>Pseudomonadati</taxon>
        <taxon>Pseudomonadota</taxon>
        <taxon>Alphaproteobacteria</taxon>
        <taxon>Hyphomicrobiales</taxon>
        <taxon>Hyphomicrobiaceae</taxon>
        <taxon>Rhodomicrobium</taxon>
    </lineage>
</organism>
<evidence type="ECO:0000256" key="14">
    <source>
        <dbReference type="PIRSR" id="PIRSR006621-2"/>
    </source>
</evidence>
<dbReference type="InterPro" id="IPR001269">
    <property type="entry name" value="DUS_fam"/>
</dbReference>
<evidence type="ECO:0000256" key="11">
    <source>
        <dbReference type="ARBA" id="ARBA00048802"/>
    </source>
</evidence>
<evidence type="ECO:0000256" key="5">
    <source>
        <dbReference type="ARBA" id="ARBA00022643"/>
    </source>
</evidence>
<dbReference type="InterPro" id="IPR024036">
    <property type="entry name" value="tRNA-dHydroUridine_Synthase_C"/>
</dbReference>
<keyword evidence="7" id="KW-0521">NADP</keyword>
<gene>
    <name evidence="16" type="ordered locus">Rvan_0714</name>
</gene>
<dbReference type="PANTHER" id="PTHR45846:SF1">
    <property type="entry name" value="TRNA-DIHYDROURIDINE(47) SYNTHASE [NAD(P)(+)]-LIKE"/>
    <property type="match status" value="1"/>
</dbReference>
<dbReference type="PANTHER" id="PTHR45846">
    <property type="entry name" value="TRNA-DIHYDROURIDINE(47) SYNTHASE [NAD(P)(+)]-LIKE"/>
    <property type="match status" value="1"/>
</dbReference>
<evidence type="ECO:0000256" key="3">
    <source>
        <dbReference type="ARBA" id="ARBA00022555"/>
    </source>
</evidence>
<dbReference type="HOGENOM" id="CLU_013299_0_3_5"/>
<evidence type="ECO:0000313" key="16">
    <source>
        <dbReference type="EMBL" id="ADP69990.1"/>
    </source>
</evidence>
<keyword evidence="14" id="KW-0547">Nucleotide-binding</keyword>
<dbReference type="GO" id="GO:0050660">
    <property type="term" value="F:flavin adenine dinucleotide binding"/>
    <property type="evidence" value="ECO:0007669"/>
    <property type="project" value="InterPro"/>
</dbReference>
<dbReference type="PROSITE" id="PS01136">
    <property type="entry name" value="UPF0034"/>
    <property type="match status" value="1"/>
</dbReference>
<dbReference type="SUPFAM" id="SSF51395">
    <property type="entry name" value="FMN-linked oxidoreductases"/>
    <property type="match status" value="1"/>
</dbReference>
<proteinExistence type="inferred from homology"/>
<evidence type="ECO:0000256" key="6">
    <source>
        <dbReference type="ARBA" id="ARBA00022694"/>
    </source>
</evidence>
<comment type="similarity">
    <text evidence="12">Belongs to the dus family.</text>
</comment>
<name>E3I0I0_RHOVT</name>
<evidence type="ECO:0000256" key="4">
    <source>
        <dbReference type="ARBA" id="ARBA00022630"/>
    </source>
</evidence>
<dbReference type="EC" id="1.3.1.-" evidence="12"/>
<feature type="binding site" evidence="14">
    <location>
        <position position="87"/>
    </location>
    <ligand>
        <name>FMN</name>
        <dbReference type="ChEBI" id="CHEBI:58210"/>
    </ligand>
</feature>
<protein>
    <recommendedName>
        <fullName evidence="12">tRNA-dihydrouridine synthase</fullName>
        <ecNumber evidence="12">1.3.1.-</ecNumber>
    </recommendedName>
</protein>
<feature type="binding site" evidence="14">
    <location>
        <position position="156"/>
    </location>
    <ligand>
        <name>FMN</name>
        <dbReference type="ChEBI" id="CHEBI:58210"/>
    </ligand>
</feature>
<evidence type="ECO:0000256" key="10">
    <source>
        <dbReference type="ARBA" id="ARBA00048205"/>
    </source>
</evidence>
<dbReference type="Gene3D" id="3.20.20.70">
    <property type="entry name" value="Aldolase class I"/>
    <property type="match status" value="1"/>
</dbReference>
<dbReference type="InterPro" id="IPR013785">
    <property type="entry name" value="Aldolase_TIM"/>
</dbReference>
<evidence type="ECO:0000256" key="1">
    <source>
        <dbReference type="ARBA" id="ARBA00001917"/>
    </source>
</evidence>
<feature type="domain" description="DUS-like FMN-binding" evidence="15">
    <location>
        <begin position="30"/>
        <end position="329"/>
    </location>
</feature>
<keyword evidence="5 12" id="KW-0288">FMN</keyword>
<dbReference type="KEGG" id="rva:Rvan_0714"/>
<keyword evidence="9 12" id="KW-0560">Oxidoreductase</keyword>
<reference evidence="17" key="1">
    <citation type="journal article" date="2011" name="J. Bacteriol.">
        <title>Genome sequences of eight morphologically diverse alphaproteobacteria.</title>
        <authorList>
            <consortium name="US DOE Joint Genome Institute"/>
            <person name="Brown P.J."/>
            <person name="Kysela D.T."/>
            <person name="Buechlein A."/>
            <person name="Hemmerich C."/>
            <person name="Brun Y.V."/>
        </authorList>
    </citation>
    <scope>NUCLEOTIDE SEQUENCE [LARGE SCALE GENOMIC DNA]</scope>
    <source>
        <strain evidence="17">ATCC 17100 / ATH 3.1.1 / DSM 162 / LMG 4299</strain>
    </source>
</reference>
<accession>E3I0I0</accession>
<keyword evidence="3" id="KW-0820">tRNA-binding</keyword>
<dbReference type="AlphaFoldDB" id="E3I0I0"/>
<dbReference type="GO" id="GO:0017150">
    <property type="term" value="F:tRNA dihydrouridine synthase activity"/>
    <property type="evidence" value="ECO:0007669"/>
    <property type="project" value="InterPro"/>
</dbReference>
<evidence type="ECO:0000313" key="17">
    <source>
        <dbReference type="Proteomes" id="UP000001399"/>
    </source>
</evidence>
<comment type="function">
    <text evidence="2 12">Catalyzes the synthesis of 5,6-dihydrouridine (D), a modified base found in the D-loop of most tRNAs, via the reduction of the C5-C6 double bond in target uridines.</text>
</comment>
<evidence type="ECO:0000256" key="12">
    <source>
        <dbReference type="PIRNR" id="PIRNR006621"/>
    </source>
</evidence>
<evidence type="ECO:0000256" key="13">
    <source>
        <dbReference type="PIRSR" id="PIRSR006621-1"/>
    </source>
</evidence>
<evidence type="ECO:0000259" key="15">
    <source>
        <dbReference type="Pfam" id="PF01207"/>
    </source>
</evidence>
<evidence type="ECO:0000256" key="7">
    <source>
        <dbReference type="ARBA" id="ARBA00022857"/>
    </source>
</evidence>
<dbReference type="NCBIfam" id="TIGR00737">
    <property type="entry name" value="nifR3_yhdG"/>
    <property type="match status" value="1"/>
</dbReference>
<keyword evidence="6 12" id="KW-0819">tRNA processing</keyword>
<dbReference type="EMBL" id="CP002292">
    <property type="protein sequence ID" value="ADP69990.1"/>
    <property type="molecule type" value="Genomic_DNA"/>
</dbReference>